<feature type="transmembrane region" description="Helical" evidence="11">
    <location>
        <begin position="712"/>
        <end position="731"/>
    </location>
</feature>
<comment type="catalytic activity">
    <reaction evidence="11">
        <text>[(1-&gt;4)-N-acetyl-beta-D-glucosaminyl](n) + UDP-N-acetyl-alpha-D-glucosamine = [(1-&gt;4)-N-acetyl-beta-D-glucosaminyl](n+1) + UDP + H(+)</text>
        <dbReference type="Rhea" id="RHEA:16637"/>
        <dbReference type="Rhea" id="RHEA-COMP:9593"/>
        <dbReference type="Rhea" id="RHEA-COMP:9595"/>
        <dbReference type="ChEBI" id="CHEBI:15378"/>
        <dbReference type="ChEBI" id="CHEBI:17029"/>
        <dbReference type="ChEBI" id="CHEBI:57705"/>
        <dbReference type="ChEBI" id="CHEBI:58223"/>
        <dbReference type="EC" id="2.4.1.16"/>
    </reaction>
</comment>
<keyword evidence="9 11" id="KW-0961">Cell wall biogenesis/degradation</keyword>
<organism evidence="13 14">
    <name type="scientific">Phascolomyces articulosus</name>
    <dbReference type="NCBI Taxonomy" id="60185"/>
    <lineage>
        <taxon>Eukaryota</taxon>
        <taxon>Fungi</taxon>
        <taxon>Fungi incertae sedis</taxon>
        <taxon>Mucoromycota</taxon>
        <taxon>Mucoromycotina</taxon>
        <taxon>Mucoromycetes</taxon>
        <taxon>Mucorales</taxon>
        <taxon>Lichtheimiaceae</taxon>
        <taxon>Phascolomyces</taxon>
    </lineage>
</organism>
<protein>
    <recommendedName>
        <fullName evidence="2 11">Chitin synthase</fullName>
        <ecNumber evidence="2 11">2.4.1.16</ecNumber>
    </recommendedName>
</protein>
<keyword evidence="3 11" id="KW-1003">Cell membrane</keyword>
<evidence type="ECO:0000259" key="12">
    <source>
        <dbReference type="Pfam" id="PF08407"/>
    </source>
</evidence>
<reference evidence="13" key="1">
    <citation type="journal article" date="2022" name="IScience">
        <title>Evolution of zygomycete secretomes and the origins of terrestrial fungal ecologies.</title>
        <authorList>
            <person name="Chang Y."/>
            <person name="Wang Y."/>
            <person name="Mondo S."/>
            <person name="Ahrendt S."/>
            <person name="Andreopoulos W."/>
            <person name="Barry K."/>
            <person name="Beard J."/>
            <person name="Benny G.L."/>
            <person name="Blankenship S."/>
            <person name="Bonito G."/>
            <person name="Cuomo C."/>
            <person name="Desiro A."/>
            <person name="Gervers K.A."/>
            <person name="Hundley H."/>
            <person name="Kuo A."/>
            <person name="LaButti K."/>
            <person name="Lang B.F."/>
            <person name="Lipzen A."/>
            <person name="O'Donnell K."/>
            <person name="Pangilinan J."/>
            <person name="Reynolds N."/>
            <person name="Sandor L."/>
            <person name="Smith M.E."/>
            <person name="Tsang A."/>
            <person name="Grigoriev I.V."/>
            <person name="Stajich J.E."/>
            <person name="Spatafora J.W."/>
        </authorList>
    </citation>
    <scope>NUCLEOTIDE SEQUENCE</scope>
    <source>
        <strain evidence="13">RSA 2281</strain>
    </source>
</reference>
<evidence type="ECO:0000256" key="11">
    <source>
        <dbReference type="RuleBase" id="RU366040"/>
    </source>
</evidence>
<feature type="transmembrane region" description="Helical" evidence="11">
    <location>
        <begin position="478"/>
        <end position="496"/>
    </location>
</feature>
<evidence type="ECO:0000256" key="2">
    <source>
        <dbReference type="ARBA" id="ARBA00012543"/>
    </source>
</evidence>
<dbReference type="EC" id="2.4.1.16" evidence="2 11"/>
<gene>
    <name evidence="13" type="ORF">BDA99DRAFT_449100</name>
</gene>
<dbReference type="AlphaFoldDB" id="A0AAD5JVW5"/>
<evidence type="ECO:0000256" key="7">
    <source>
        <dbReference type="ARBA" id="ARBA00022989"/>
    </source>
</evidence>
<feature type="transmembrane region" description="Helical" evidence="11">
    <location>
        <begin position="679"/>
        <end position="700"/>
    </location>
</feature>
<keyword evidence="5 11" id="KW-0808">Transferase</keyword>
<comment type="function">
    <text evidence="10 11">Polymerizes chitin, a structural polymer of the cell wall and septum, by transferring the sugar moiety of UDP-GlcNAc to the non-reducing end of the growing chitin polymer.</text>
</comment>
<evidence type="ECO:0000256" key="5">
    <source>
        <dbReference type="ARBA" id="ARBA00022679"/>
    </source>
</evidence>
<keyword evidence="14" id="KW-1185">Reference proteome</keyword>
<evidence type="ECO:0000313" key="13">
    <source>
        <dbReference type="EMBL" id="KAI9243443.1"/>
    </source>
</evidence>
<proteinExistence type="inferred from homology"/>
<dbReference type="GO" id="GO:0071555">
    <property type="term" value="P:cell wall organization"/>
    <property type="evidence" value="ECO:0007669"/>
    <property type="project" value="UniProtKB-KW"/>
</dbReference>
<evidence type="ECO:0000313" key="14">
    <source>
        <dbReference type="Proteomes" id="UP001209540"/>
    </source>
</evidence>
<reference evidence="13" key="2">
    <citation type="submission" date="2023-02" db="EMBL/GenBank/DDBJ databases">
        <authorList>
            <consortium name="DOE Joint Genome Institute"/>
            <person name="Mondo S.J."/>
            <person name="Chang Y."/>
            <person name="Wang Y."/>
            <person name="Ahrendt S."/>
            <person name="Andreopoulos W."/>
            <person name="Barry K."/>
            <person name="Beard J."/>
            <person name="Benny G.L."/>
            <person name="Blankenship S."/>
            <person name="Bonito G."/>
            <person name="Cuomo C."/>
            <person name="Desiro A."/>
            <person name="Gervers K.A."/>
            <person name="Hundley H."/>
            <person name="Kuo A."/>
            <person name="LaButti K."/>
            <person name="Lang B.F."/>
            <person name="Lipzen A."/>
            <person name="O'Donnell K."/>
            <person name="Pangilinan J."/>
            <person name="Reynolds N."/>
            <person name="Sandor L."/>
            <person name="Smith M.W."/>
            <person name="Tsang A."/>
            <person name="Grigoriev I.V."/>
            <person name="Stajich J.E."/>
            <person name="Spatafora J.W."/>
        </authorList>
    </citation>
    <scope>NUCLEOTIDE SEQUENCE</scope>
    <source>
        <strain evidence="13">RSA 2281</strain>
    </source>
</reference>
<comment type="similarity">
    <text evidence="11">Belongs to the chitin synthase family.</text>
</comment>
<dbReference type="GO" id="GO:0004100">
    <property type="term" value="F:chitin synthase activity"/>
    <property type="evidence" value="ECO:0007669"/>
    <property type="project" value="UniProtKB-UniRule"/>
</dbReference>
<dbReference type="GO" id="GO:0006031">
    <property type="term" value="P:chitin biosynthetic process"/>
    <property type="evidence" value="ECO:0007669"/>
    <property type="project" value="UniProtKB-UniRule"/>
</dbReference>
<dbReference type="InterPro" id="IPR004835">
    <property type="entry name" value="Chitin_synth"/>
</dbReference>
<accession>A0AAD5JVW5</accession>
<dbReference type="InterPro" id="IPR013616">
    <property type="entry name" value="Chitin_synth_N"/>
</dbReference>
<dbReference type="Proteomes" id="UP001209540">
    <property type="component" value="Unassembled WGS sequence"/>
</dbReference>
<keyword evidence="7 11" id="KW-1133">Transmembrane helix</keyword>
<dbReference type="CDD" id="cd04190">
    <property type="entry name" value="Chitin_synth_C"/>
    <property type="match status" value="1"/>
</dbReference>
<sequence length="744" mass="84660">MPTPTIPHLAPARQPRRRTVRRVPLIEGNLVLECPVPDQYLQSVPRRNKKEFQEMRYSAVTADPADFSENNYKLRQELMERQTELFICITLYNEDEILLSRTLHGIMKNINSLCGRSRSRTWGVDSWSQVVICIIADGRDKVHPRVLDYLSALGVYQEGVAKNFVNAKQVQAHLYEYTTQISLNPEMKFKGASDNIVPTQLLFCLKEKNQRKINSHRWFFQAFCPKINPNVCMLLDVGTRPGTNSIYRLWKTFDINAHVGGACGEVRAMTGPAGVALLNPLVATQNFEYKISNILDKPLESVLGYIQVLPGAFSAYRYSALQNDVNGLGPLQKYFLGEKLHSDGGIFEANMYLAEDRILCFELVAKKNAQWVLHYVSNAYGETDVPNGVPEFVSQRRRWLNGSFFSGIYALFHWGKILTTRHSILRKCLLFIELIYLSLSWIFSWFALGNFFLCFYIITLSLSTIQHTPFDPETAKNVHIGLTYVYIVLLIILFLFSMGNRPQGSKGTYALIMLFFAGLMGYIIFASVWLAYVGIEGAVATDQLLTDGSFRDILISVGATYALYWLASLLFLDPWHMITSCIQYLLMTPSYINILNTYAFCNTHDVSWGTKDIHVVATDLGIVEGDHQQADVDMPEYKDVGLLYEDACVNLRKRERDPPNKIDPKTKQEDYYRAFRTRLVTTWILSNLILVAIITTALNLDWLGDFQTRTNGYLAFVLWSVAALAAVRFIGSLCYRTFSIFTGS</sequence>
<evidence type="ECO:0000256" key="4">
    <source>
        <dbReference type="ARBA" id="ARBA00022676"/>
    </source>
</evidence>
<evidence type="ECO:0000256" key="9">
    <source>
        <dbReference type="ARBA" id="ARBA00023316"/>
    </source>
</evidence>
<feature type="domain" description="Chitin synthase N-terminal" evidence="12">
    <location>
        <begin position="18"/>
        <end position="84"/>
    </location>
</feature>
<dbReference type="PANTHER" id="PTHR22914:SF9">
    <property type="entry name" value="CHITIN SYNTHASE 1"/>
    <property type="match status" value="1"/>
</dbReference>
<feature type="transmembrane region" description="Helical" evidence="11">
    <location>
        <begin position="508"/>
        <end position="533"/>
    </location>
</feature>
<feature type="transmembrane region" description="Helical" evidence="11">
    <location>
        <begin position="430"/>
        <end position="458"/>
    </location>
</feature>
<dbReference type="Pfam" id="PF08407">
    <property type="entry name" value="Chitin_synth_1N"/>
    <property type="match status" value="1"/>
</dbReference>
<dbReference type="GO" id="GO:0005886">
    <property type="term" value="C:plasma membrane"/>
    <property type="evidence" value="ECO:0007669"/>
    <property type="project" value="UniProtKB-SubCell"/>
</dbReference>
<dbReference type="Pfam" id="PF01644">
    <property type="entry name" value="Chitin_synth_1"/>
    <property type="match status" value="1"/>
</dbReference>
<evidence type="ECO:0000256" key="3">
    <source>
        <dbReference type="ARBA" id="ARBA00022475"/>
    </source>
</evidence>
<dbReference type="InterPro" id="IPR029044">
    <property type="entry name" value="Nucleotide-diphossugar_trans"/>
</dbReference>
<dbReference type="GO" id="GO:0030428">
    <property type="term" value="C:cell septum"/>
    <property type="evidence" value="ECO:0007669"/>
    <property type="project" value="TreeGrafter"/>
</dbReference>
<evidence type="ECO:0000256" key="1">
    <source>
        <dbReference type="ARBA" id="ARBA00004651"/>
    </source>
</evidence>
<comment type="subcellular location">
    <subcellularLocation>
        <location evidence="1 11">Cell membrane</location>
        <topology evidence="1 11">Multi-pass membrane protein</topology>
    </subcellularLocation>
</comment>
<comment type="caution">
    <text evidence="13">The sequence shown here is derived from an EMBL/GenBank/DDBJ whole genome shotgun (WGS) entry which is preliminary data.</text>
</comment>
<keyword evidence="8 11" id="KW-0472">Membrane</keyword>
<evidence type="ECO:0000256" key="10">
    <source>
        <dbReference type="ARBA" id="ARBA00024009"/>
    </source>
</evidence>
<keyword evidence="6 11" id="KW-0812">Transmembrane</keyword>
<dbReference type="EMBL" id="JAIXMP010000072">
    <property type="protein sequence ID" value="KAI9243443.1"/>
    <property type="molecule type" value="Genomic_DNA"/>
</dbReference>
<dbReference type="PANTHER" id="PTHR22914">
    <property type="entry name" value="CHITIN SYNTHASE"/>
    <property type="match status" value="1"/>
</dbReference>
<evidence type="ECO:0000256" key="8">
    <source>
        <dbReference type="ARBA" id="ARBA00023136"/>
    </source>
</evidence>
<name>A0AAD5JVW5_9FUNG</name>
<evidence type="ECO:0000256" key="6">
    <source>
        <dbReference type="ARBA" id="ARBA00022692"/>
    </source>
</evidence>
<keyword evidence="4 11" id="KW-0328">Glycosyltransferase</keyword>
<feature type="transmembrane region" description="Helical" evidence="11">
    <location>
        <begin position="399"/>
        <end position="418"/>
    </location>
</feature>
<feature type="transmembrane region" description="Helical" evidence="11">
    <location>
        <begin position="553"/>
        <end position="572"/>
    </location>
</feature>
<dbReference type="SUPFAM" id="SSF53448">
    <property type="entry name" value="Nucleotide-diphospho-sugar transferases"/>
    <property type="match status" value="1"/>
</dbReference>